<dbReference type="Proteomes" id="UP000001106">
    <property type="component" value="Chromosome"/>
</dbReference>
<dbReference type="InterPro" id="IPR035647">
    <property type="entry name" value="EFG_III/V"/>
</dbReference>
<dbReference type="InterPro" id="IPR036956">
    <property type="entry name" value="Impact_N_sf"/>
</dbReference>
<dbReference type="InterPro" id="IPR023582">
    <property type="entry name" value="Impact"/>
</dbReference>
<evidence type="ECO:0000256" key="1">
    <source>
        <dbReference type="ARBA" id="ARBA00007665"/>
    </source>
</evidence>
<dbReference type="Gene3D" id="3.30.230.30">
    <property type="entry name" value="Impact, N-terminal domain"/>
    <property type="match status" value="1"/>
</dbReference>
<feature type="domain" description="Impact N-terminal" evidence="2">
    <location>
        <begin position="17"/>
        <end position="121"/>
    </location>
</feature>
<dbReference type="NCBIfam" id="TIGR00257">
    <property type="entry name" value="IMPACT_YIGZ"/>
    <property type="match status" value="1"/>
</dbReference>
<dbReference type="SUPFAM" id="SSF54980">
    <property type="entry name" value="EF-G C-terminal domain-like"/>
    <property type="match status" value="1"/>
</dbReference>
<reference evidence="4" key="1">
    <citation type="submission" date="2007-06" db="EMBL/GenBank/DDBJ databases">
        <title>Complete sequence of Methanococcus aeolicus Nankai-3.</title>
        <authorList>
            <consortium name="US DOE Joint Genome Institute"/>
            <person name="Copeland A."/>
            <person name="Lucas S."/>
            <person name="Lapidus A."/>
            <person name="Barry K."/>
            <person name="Glavina del Rio T."/>
            <person name="Dalin E."/>
            <person name="Tice H."/>
            <person name="Pitluck S."/>
            <person name="Chain P."/>
            <person name="Malfatti S."/>
            <person name="Shin M."/>
            <person name="Vergez L."/>
            <person name="Schmutz J."/>
            <person name="Larimer F."/>
            <person name="Land M."/>
            <person name="Hauser L."/>
            <person name="Kyrpides N."/>
            <person name="Lykidis A."/>
            <person name="Sieprawska-Lupa M."/>
            <person name="Whitman W.B."/>
            <person name="Richardson P."/>
        </authorList>
    </citation>
    <scope>NUCLEOTIDE SEQUENCE [LARGE SCALE GENOMIC DNA]</scope>
    <source>
        <strain evidence="4">Nankai-3</strain>
    </source>
</reference>
<dbReference type="InterPro" id="IPR015269">
    <property type="entry name" value="UPF0029_Impact_C"/>
</dbReference>
<dbReference type="EMBL" id="CP000743">
    <property type="protein sequence ID" value="ABR56951.1"/>
    <property type="molecule type" value="Genomic_DNA"/>
</dbReference>
<evidence type="ECO:0000259" key="3">
    <source>
        <dbReference type="Pfam" id="PF09186"/>
    </source>
</evidence>
<dbReference type="HOGENOM" id="CLU_083552_1_1_2"/>
<dbReference type="OrthoDB" id="121633at2157"/>
<dbReference type="KEGG" id="mae:Maeo_1375"/>
<protein>
    <recommendedName>
        <fullName evidence="6">Impact N-terminal domain-containing protein</fullName>
    </recommendedName>
</protein>
<dbReference type="Gene3D" id="3.30.70.240">
    <property type="match status" value="1"/>
</dbReference>
<dbReference type="SUPFAM" id="SSF54211">
    <property type="entry name" value="Ribosomal protein S5 domain 2-like"/>
    <property type="match status" value="1"/>
</dbReference>
<dbReference type="GO" id="GO:0006446">
    <property type="term" value="P:regulation of translational initiation"/>
    <property type="evidence" value="ECO:0007669"/>
    <property type="project" value="TreeGrafter"/>
</dbReference>
<dbReference type="PANTHER" id="PTHR16301:SF20">
    <property type="entry name" value="IMPACT FAMILY MEMBER YIGZ"/>
    <property type="match status" value="1"/>
</dbReference>
<dbReference type="Pfam" id="PF09186">
    <property type="entry name" value="DUF1949"/>
    <property type="match status" value="1"/>
</dbReference>
<dbReference type="InterPro" id="IPR015796">
    <property type="entry name" value="Impact_YigZ-like"/>
</dbReference>
<dbReference type="STRING" id="419665.Maeo_1375"/>
<dbReference type="Pfam" id="PF01205">
    <property type="entry name" value="Impact_N"/>
    <property type="match status" value="1"/>
</dbReference>
<dbReference type="GeneID" id="5327268"/>
<organism evidence="4 5">
    <name type="scientific">Methanococcus aeolicus (strain ATCC BAA-1280 / DSM 17508 / OCM 812 / Nankai-3)</name>
    <dbReference type="NCBI Taxonomy" id="419665"/>
    <lineage>
        <taxon>Archaea</taxon>
        <taxon>Methanobacteriati</taxon>
        <taxon>Methanobacteriota</taxon>
        <taxon>Methanomada group</taxon>
        <taxon>Methanococci</taxon>
        <taxon>Methanococcales</taxon>
        <taxon>Methanococcaceae</taxon>
        <taxon>Methanococcus</taxon>
    </lineage>
</organism>
<keyword evidence="5" id="KW-1185">Reference proteome</keyword>
<evidence type="ECO:0008006" key="6">
    <source>
        <dbReference type="Google" id="ProtNLM"/>
    </source>
</evidence>
<dbReference type="GO" id="GO:0005737">
    <property type="term" value="C:cytoplasm"/>
    <property type="evidence" value="ECO:0007669"/>
    <property type="project" value="TreeGrafter"/>
</dbReference>
<name>A6UWS9_META3</name>
<dbReference type="InterPro" id="IPR001498">
    <property type="entry name" value="Impact_N"/>
</dbReference>
<evidence type="ECO:0000259" key="2">
    <source>
        <dbReference type="Pfam" id="PF01205"/>
    </source>
</evidence>
<comment type="similarity">
    <text evidence="1">Belongs to the IMPACT family.</text>
</comment>
<dbReference type="InterPro" id="IPR020568">
    <property type="entry name" value="Ribosomal_Su5_D2-typ_SF"/>
</dbReference>
<dbReference type="eggNOG" id="arCOG03107">
    <property type="taxonomic scope" value="Archaea"/>
</dbReference>
<evidence type="ECO:0000313" key="5">
    <source>
        <dbReference type="Proteomes" id="UP000001106"/>
    </source>
</evidence>
<dbReference type="AlphaFoldDB" id="A6UWS9"/>
<proteinExistence type="inferred from homology"/>
<sequence>MKYKTIKKLGNSEKIFKNSIFLGYASPINSEEEAKTVINSIKSNYNDATHVVYAYLIKSNFAMKYCDDGEPAGSSGKPIINIIERKNLKDIVVVVVRYYGGTKLGYGGLVKAYGDTAKEAIDNGEIIEIFEKEYFEIIISYNLLNTVKKILQNETILNEEYSETVKLTVGIKTEAVEEIKNKLINNTKGNIKIAVKK</sequence>
<dbReference type="PROSITE" id="PS00910">
    <property type="entry name" value="UPF0029"/>
    <property type="match status" value="1"/>
</dbReference>
<gene>
    <name evidence="4" type="ordered locus">Maeo_1375</name>
</gene>
<dbReference type="RefSeq" id="WP_011974083.1">
    <property type="nucleotide sequence ID" value="NC_009635.1"/>
</dbReference>
<dbReference type="PANTHER" id="PTHR16301">
    <property type="entry name" value="IMPACT-RELATED"/>
    <property type="match status" value="1"/>
</dbReference>
<dbReference type="InterPro" id="IPR020569">
    <property type="entry name" value="UPF0029_Impact_CS"/>
</dbReference>
<feature type="domain" description="UPF0029" evidence="3">
    <location>
        <begin position="137"/>
        <end position="189"/>
    </location>
</feature>
<evidence type="ECO:0000313" key="4">
    <source>
        <dbReference type="EMBL" id="ABR56951.1"/>
    </source>
</evidence>
<accession>A6UWS9</accession>